<keyword evidence="11" id="KW-1185">Reference proteome</keyword>
<dbReference type="SUPFAM" id="SSF57701">
    <property type="entry name" value="Zn2/Cys6 DNA-binding domain"/>
    <property type="match status" value="1"/>
</dbReference>
<dbReference type="InterPro" id="IPR007219">
    <property type="entry name" value="XnlR_reg_dom"/>
</dbReference>
<dbReference type="PANTHER" id="PTHR47782:SF2">
    <property type="entry name" value="TRANSCRIPTION FACTOR, PUTATIVE (AFU_ORTHOLOGUE AFUA_4G12570)-RELATED"/>
    <property type="match status" value="1"/>
</dbReference>
<evidence type="ECO:0000256" key="5">
    <source>
        <dbReference type="ARBA" id="ARBA00023125"/>
    </source>
</evidence>
<dbReference type="PANTHER" id="PTHR47782">
    <property type="entry name" value="ZN(II)2CYS6 TRANSCRIPTION FACTOR (EUROFUNG)-RELATED"/>
    <property type="match status" value="1"/>
</dbReference>
<feature type="coiled-coil region" evidence="8">
    <location>
        <begin position="66"/>
        <end position="93"/>
    </location>
</feature>
<dbReference type="GO" id="GO:0006351">
    <property type="term" value="P:DNA-templated transcription"/>
    <property type="evidence" value="ECO:0007669"/>
    <property type="project" value="InterPro"/>
</dbReference>
<dbReference type="GO" id="GO:0005634">
    <property type="term" value="C:nucleus"/>
    <property type="evidence" value="ECO:0007669"/>
    <property type="project" value="UniProtKB-SubCell"/>
</dbReference>
<evidence type="ECO:0000313" key="11">
    <source>
        <dbReference type="Proteomes" id="UP000326565"/>
    </source>
</evidence>
<dbReference type="InterPro" id="IPR001138">
    <property type="entry name" value="Zn2Cys6_DnaBD"/>
</dbReference>
<dbReference type="GO" id="GO:0008270">
    <property type="term" value="F:zinc ion binding"/>
    <property type="evidence" value="ECO:0007669"/>
    <property type="project" value="InterPro"/>
</dbReference>
<keyword evidence="3" id="KW-0862">Zinc</keyword>
<name>A0A5N5XEL3_9EURO</name>
<evidence type="ECO:0000256" key="8">
    <source>
        <dbReference type="SAM" id="Coils"/>
    </source>
</evidence>
<dbReference type="PROSITE" id="PS00463">
    <property type="entry name" value="ZN2_CY6_FUNGAL_1"/>
    <property type="match status" value="1"/>
</dbReference>
<evidence type="ECO:0000256" key="1">
    <source>
        <dbReference type="ARBA" id="ARBA00004123"/>
    </source>
</evidence>
<proteinExistence type="predicted"/>
<dbReference type="PROSITE" id="PS50048">
    <property type="entry name" value="ZN2_CY6_FUNGAL_2"/>
    <property type="match status" value="1"/>
</dbReference>
<sequence length="624" mass="69888">MSSASFLDKPLLKVSRPVAACSRCRTAKIKCDGKLPACSACERVGKASTCSGASDEFARGKERSYVASLEGYCERLERRIANLRRHKESLSVDATGFVRESSITSMSSAGTVGQAHRKEVSDIDDLVGDFGFLSVNATSRDFHGIQSDTSFANLLLSLSLADPIPQLSPQPLPARHEITPLLQHYFDDLFTQMPFFSETHFWTSVETVYQAGGRFAKPSDHWFLRLVLAIASASTSRQTGDRSHQRALSLISGALPFAEEVLRPGSIMGIQAILLLAQYALMDPKHFRIWYLVGMAARALVDLGLHQDPPSEVLPSDELLDMRRRVFHCVYCLDRGISTVLERTFSLSDESANVDLPSTNGSVIAGKSNIFLHSSKPAWDIVQIRKILSSAYQAKYFSPDGLSLESTWILCSRAREWFDNTPKNVPNYFPTLYKLELLYTTVMILSPNQEYSRLCDYGKILLLDRCIQYIAELHHILETQNWLSFISSLDIQRTFQVSRRLVDILRQNYELVLSTPVPVLPPVFHEITKPPMLEVCNSVNCQERALECLDRIQSLLQYGVRKWELNNLLDGFQHDSAAVWKQLMDSPLAYLSGPGAYMAGPCTMVPGVGTVYPDLDLRLYNPNP</sequence>
<keyword evidence="8" id="KW-0175">Coiled coil</keyword>
<evidence type="ECO:0000313" key="10">
    <source>
        <dbReference type="EMBL" id="KAB8079146.1"/>
    </source>
</evidence>
<keyword evidence="5" id="KW-0238">DNA-binding</keyword>
<evidence type="ECO:0000256" key="6">
    <source>
        <dbReference type="ARBA" id="ARBA00023163"/>
    </source>
</evidence>
<evidence type="ECO:0000259" key="9">
    <source>
        <dbReference type="PROSITE" id="PS50048"/>
    </source>
</evidence>
<keyword evidence="7" id="KW-0539">Nucleus</keyword>
<accession>A0A5N5XEL3</accession>
<reference evidence="10 11" key="1">
    <citation type="submission" date="2019-04" db="EMBL/GenBank/DDBJ databases">
        <title>Friends and foes A comparative genomics study of 23 Aspergillus species from section Flavi.</title>
        <authorList>
            <consortium name="DOE Joint Genome Institute"/>
            <person name="Kjaerbolling I."/>
            <person name="Vesth T."/>
            <person name="Frisvad J.C."/>
            <person name="Nybo J.L."/>
            <person name="Theobald S."/>
            <person name="Kildgaard S."/>
            <person name="Isbrandt T."/>
            <person name="Kuo A."/>
            <person name="Sato A."/>
            <person name="Lyhne E.K."/>
            <person name="Kogle M.E."/>
            <person name="Wiebenga A."/>
            <person name="Kun R.S."/>
            <person name="Lubbers R.J."/>
            <person name="Makela M.R."/>
            <person name="Barry K."/>
            <person name="Chovatia M."/>
            <person name="Clum A."/>
            <person name="Daum C."/>
            <person name="Haridas S."/>
            <person name="He G."/>
            <person name="LaButti K."/>
            <person name="Lipzen A."/>
            <person name="Mondo S."/>
            <person name="Riley R."/>
            <person name="Salamov A."/>
            <person name="Simmons B.A."/>
            <person name="Magnuson J.K."/>
            <person name="Henrissat B."/>
            <person name="Mortensen U.H."/>
            <person name="Larsen T.O."/>
            <person name="Devries R.P."/>
            <person name="Grigoriev I.V."/>
            <person name="Machida M."/>
            <person name="Baker S.E."/>
            <person name="Andersen M.R."/>
        </authorList>
    </citation>
    <scope>NUCLEOTIDE SEQUENCE [LARGE SCALE GENOMIC DNA]</scope>
    <source>
        <strain evidence="10 11">CBS 151.66</strain>
    </source>
</reference>
<dbReference type="GO" id="GO:0043565">
    <property type="term" value="F:sequence-specific DNA binding"/>
    <property type="evidence" value="ECO:0007669"/>
    <property type="project" value="TreeGrafter"/>
</dbReference>
<dbReference type="Gene3D" id="4.10.240.10">
    <property type="entry name" value="Zn(2)-C6 fungal-type DNA-binding domain"/>
    <property type="match status" value="1"/>
</dbReference>
<dbReference type="SMART" id="SM00066">
    <property type="entry name" value="GAL4"/>
    <property type="match status" value="1"/>
</dbReference>
<dbReference type="SMART" id="SM00906">
    <property type="entry name" value="Fungal_trans"/>
    <property type="match status" value="1"/>
</dbReference>
<dbReference type="GO" id="GO:0000981">
    <property type="term" value="F:DNA-binding transcription factor activity, RNA polymerase II-specific"/>
    <property type="evidence" value="ECO:0007669"/>
    <property type="project" value="InterPro"/>
</dbReference>
<evidence type="ECO:0000256" key="7">
    <source>
        <dbReference type="ARBA" id="ARBA00023242"/>
    </source>
</evidence>
<dbReference type="OrthoDB" id="5319458at2759"/>
<keyword evidence="6" id="KW-0804">Transcription</keyword>
<feature type="domain" description="Zn(2)-C6 fungal-type" evidence="9">
    <location>
        <begin position="20"/>
        <end position="51"/>
    </location>
</feature>
<protein>
    <submittedName>
        <fullName evidence="10">Fungal-specific transcription factor domain-containing protein</fullName>
    </submittedName>
</protein>
<dbReference type="CDD" id="cd12148">
    <property type="entry name" value="fungal_TF_MHR"/>
    <property type="match status" value="1"/>
</dbReference>
<keyword evidence="4" id="KW-0805">Transcription regulation</keyword>
<dbReference type="InterPro" id="IPR052202">
    <property type="entry name" value="Yeast_MetPath_Reg"/>
</dbReference>
<dbReference type="Proteomes" id="UP000326565">
    <property type="component" value="Unassembled WGS sequence"/>
</dbReference>
<dbReference type="CDD" id="cd00067">
    <property type="entry name" value="GAL4"/>
    <property type="match status" value="1"/>
</dbReference>
<keyword evidence="2" id="KW-0479">Metal-binding</keyword>
<evidence type="ECO:0000256" key="3">
    <source>
        <dbReference type="ARBA" id="ARBA00022833"/>
    </source>
</evidence>
<dbReference type="InterPro" id="IPR036864">
    <property type="entry name" value="Zn2-C6_fun-type_DNA-bd_sf"/>
</dbReference>
<evidence type="ECO:0000256" key="2">
    <source>
        <dbReference type="ARBA" id="ARBA00022723"/>
    </source>
</evidence>
<dbReference type="Pfam" id="PF04082">
    <property type="entry name" value="Fungal_trans"/>
    <property type="match status" value="1"/>
</dbReference>
<dbReference type="FunFam" id="4.10.240.10:FF:000035">
    <property type="entry name" value="C6 transcription factor, putative (AFU_orthologue AFUA_4G12570)"/>
    <property type="match status" value="1"/>
</dbReference>
<dbReference type="GO" id="GO:0045944">
    <property type="term" value="P:positive regulation of transcription by RNA polymerase II"/>
    <property type="evidence" value="ECO:0007669"/>
    <property type="project" value="TreeGrafter"/>
</dbReference>
<dbReference type="Pfam" id="PF00172">
    <property type="entry name" value="Zn_clus"/>
    <property type="match status" value="1"/>
</dbReference>
<dbReference type="EMBL" id="ML732152">
    <property type="protein sequence ID" value="KAB8079146.1"/>
    <property type="molecule type" value="Genomic_DNA"/>
</dbReference>
<organism evidence="10 11">
    <name type="scientific">Aspergillus leporis</name>
    <dbReference type="NCBI Taxonomy" id="41062"/>
    <lineage>
        <taxon>Eukaryota</taxon>
        <taxon>Fungi</taxon>
        <taxon>Dikarya</taxon>
        <taxon>Ascomycota</taxon>
        <taxon>Pezizomycotina</taxon>
        <taxon>Eurotiomycetes</taxon>
        <taxon>Eurotiomycetidae</taxon>
        <taxon>Eurotiales</taxon>
        <taxon>Aspergillaceae</taxon>
        <taxon>Aspergillus</taxon>
        <taxon>Aspergillus subgen. Circumdati</taxon>
    </lineage>
</organism>
<gene>
    <name evidence="10" type="ORF">BDV29DRAFT_164969</name>
</gene>
<dbReference type="AlphaFoldDB" id="A0A5N5XEL3"/>
<comment type="subcellular location">
    <subcellularLocation>
        <location evidence="1">Nucleus</location>
    </subcellularLocation>
</comment>
<evidence type="ECO:0000256" key="4">
    <source>
        <dbReference type="ARBA" id="ARBA00023015"/>
    </source>
</evidence>